<gene>
    <name evidence="1" type="ORF">SOIL9_04140</name>
</gene>
<dbReference type="RefSeq" id="WP_162671467.1">
    <property type="nucleotide sequence ID" value="NZ_LR593886.1"/>
</dbReference>
<proteinExistence type="predicted"/>
<dbReference type="Proteomes" id="UP000464178">
    <property type="component" value="Chromosome"/>
</dbReference>
<organism evidence="1 2">
    <name type="scientific">Gemmata massiliana</name>
    <dbReference type="NCBI Taxonomy" id="1210884"/>
    <lineage>
        <taxon>Bacteria</taxon>
        <taxon>Pseudomonadati</taxon>
        <taxon>Planctomycetota</taxon>
        <taxon>Planctomycetia</taxon>
        <taxon>Gemmatales</taxon>
        <taxon>Gemmataceae</taxon>
        <taxon>Gemmata</taxon>
    </lineage>
</organism>
<evidence type="ECO:0000313" key="2">
    <source>
        <dbReference type="Proteomes" id="UP000464178"/>
    </source>
</evidence>
<dbReference type="AlphaFoldDB" id="A0A6P2DAS4"/>
<keyword evidence="2" id="KW-1185">Reference proteome</keyword>
<dbReference type="KEGG" id="gms:SOIL9_04140"/>
<protein>
    <submittedName>
        <fullName evidence="1">Alr2131 protein</fullName>
    </submittedName>
</protein>
<accession>A0A6P2DAS4</accession>
<reference evidence="1 2" key="1">
    <citation type="submission" date="2019-05" db="EMBL/GenBank/DDBJ databases">
        <authorList>
            <consortium name="Science for Life Laboratories"/>
        </authorList>
    </citation>
    <scope>NUCLEOTIDE SEQUENCE [LARGE SCALE GENOMIC DNA]</scope>
    <source>
        <strain evidence="1">Soil9</strain>
    </source>
</reference>
<name>A0A6P2DAS4_9BACT</name>
<sequence length="459" mass="50678">MFAERTQREDIVHFLNACYACTGQREFYENADSQRVSIDFLHQYVLGNYRAIYARSLAVGINHFNQAQVILRLLASGKDAVPNEGALIARALATMPPHRAWKTLRDARRLGINNRRARAVARDYLRGRDATFDCVKYRNKVKAVACHNHLSLPGEAGRFLFEKRAAVFQTPLFEQVRRAWHSTEAVYELPFTVAEGLAAKHGVPRAQFLAKIQPRMTQAERLRMQKAGDVEIDLGRSPLTKLVLYALSLPEPPEDVLSAIQQATARLLCRTPLALGRVAAVLDNSYSTSGTREKRRRPLGVAWAVDRVLAAASREYRAFWTHPFAGAKPEARGATDLSTPILDALETAPELLVIVSDAVENDPPGGASAVLKYWQAQLDPKGRVTIVHFNPVFSASDYAPRAMAEGVPTVGLRDAESLPTALAFARFATGSATRADLEAFLDRRAQEFLAPGAEAGHVE</sequence>
<dbReference type="EMBL" id="LR593886">
    <property type="protein sequence ID" value="VTR98043.1"/>
    <property type="molecule type" value="Genomic_DNA"/>
</dbReference>
<evidence type="ECO:0000313" key="1">
    <source>
        <dbReference type="EMBL" id="VTR98043.1"/>
    </source>
</evidence>